<dbReference type="Gene3D" id="3.30.230.20">
    <property type="entry name" value="lpxc deacetylase, domain 1"/>
    <property type="match status" value="1"/>
</dbReference>
<keyword evidence="14" id="KW-1185">Reference proteome</keyword>
<accession>A0A3M0A8B8</accession>
<dbReference type="SUPFAM" id="SSF54211">
    <property type="entry name" value="Ribosomal protein S5 domain 2-like"/>
    <property type="match status" value="2"/>
</dbReference>
<dbReference type="EC" id="3.5.1.108" evidence="4 12"/>
<dbReference type="InterPro" id="IPR020568">
    <property type="entry name" value="Ribosomal_Su5_D2-typ_SF"/>
</dbReference>
<feature type="binding site" evidence="12">
    <location>
        <position position="237"/>
    </location>
    <ligand>
        <name>Zn(2+)</name>
        <dbReference type="ChEBI" id="CHEBI:29105"/>
    </ligand>
</feature>
<evidence type="ECO:0000256" key="12">
    <source>
        <dbReference type="HAMAP-Rule" id="MF_00388"/>
    </source>
</evidence>
<sequence>MIKQRTIQRAIKGSGIGLHTGKKVFFTLVPAAPDSGIVFRRVDLNPTVDIPASALHVGETTLSTTLVKDGVKVSTIEHMMSAFAGLGIDNLIVELSAEEVPIMDGSSAPFVFLIQNAGVEEQNAAKKFIRVKKKVSVKVDGKEATLLPYEGFKVNFEIDFDHPVLKNTRMDCEVDFSNTSFVEAISRARTFGFTHEIEYLRSKGLVQGGSVDNAIVVDEFRILNEGGLRYDDEFVRHKILDAVGDLYTAGFALLADFRAYKSGHYLNNLILRELFAQEDAYEVVTFDTGASEPIQYAPGILTTA</sequence>
<dbReference type="Proteomes" id="UP000267187">
    <property type="component" value="Unassembled WGS sequence"/>
</dbReference>
<comment type="function">
    <text evidence="2 12">Catalyzes the hydrolysis of UDP-3-O-myristoyl-N-acetylglucosamine to form UDP-3-O-myristoylglucosamine and acetate, the committed step in lipid A biosynthesis.</text>
</comment>
<dbReference type="RefSeq" id="WP_121876572.1">
    <property type="nucleotide sequence ID" value="NZ_REFJ01000002.1"/>
</dbReference>
<dbReference type="AlphaFoldDB" id="A0A3M0A8B8"/>
<evidence type="ECO:0000256" key="4">
    <source>
        <dbReference type="ARBA" id="ARBA00012745"/>
    </source>
</evidence>
<gene>
    <name evidence="12" type="primary">lpxC</name>
    <name evidence="13" type="ORF">DFR27_1251</name>
</gene>
<proteinExistence type="inferred from homology"/>
<evidence type="ECO:0000256" key="1">
    <source>
        <dbReference type="ARBA" id="ARBA00001947"/>
    </source>
</evidence>
<evidence type="ECO:0000313" key="13">
    <source>
        <dbReference type="EMBL" id="RMA81431.1"/>
    </source>
</evidence>
<comment type="cofactor">
    <cofactor evidence="1 12">
        <name>Zn(2+)</name>
        <dbReference type="ChEBI" id="CHEBI:29105"/>
    </cofactor>
</comment>
<evidence type="ECO:0000256" key="9">
    <source>
        <dbReference type="ARBA" id="ARBA00022833"/>
    </source>
</evidence>
<dbReference type="EMBL" id="REFJ01000002">
    <property type="protein sequence ID" value="RMA81431.1"/>
    <property type="molecule type" value="Genomic_DNA"/>
</dbReference>
<comment type="pathway">
    <text evidence="3 12">Glycolipid biosynthesis; lipid IV(A) biosynthesis; lipid IV(A) from (3R)-3-hydroxytetradecanoyl-[acyl-carrier-protein] and UDP-N-acetyl-alpha-D-glucosamine: step 2/6.</text>
</comment>
<feature type="binding site" evidence="12">
    <location>
        <position position="241"/>
    </location>
    <ligand>
        <name>Zn(2+)</name>
        <dbReference type="ChEBI" id="CHEBI:29105"/>
    </ligand>
</feature>
<dbReference type="Gene3D" id="3.30.1700.10">
    <property type="entry name" value="lpxc deacetylase, domain 2"/>
    <property type="match status" value="1"/>
</dbReference>
<dbReference type="PANTHER" id="PTHR33694">
    <property type="entry name" value="UDP-3-O-ACYL-N-ACETYLGLUCOSAMINE DEACETYLASE 1, MITOCHONDRIAL-RELATED"/>
    <property type="match status" value="1"/>
</dbReference>
<dbReference type="NCBIfam" id="TIGR00325">
    <property type="entry name" value="lpxC"/>
    <property type="match status" value="1"/>
</dbReference>
<organism evidence="13 14">
    <name type="scientific">Umboniibacter marinipuniceus</name>
    <dbReference type="NCBI Taxonomy" id="569599"/>
    <lineage>
        <taxon>Bacteria</taxon>
        <taxon>Pseudomonadati</taxon>
        <taxon>Pseudomonadota</taxon>
        <taxon>Gammaproteobacteria</taxon>
        <taxon>Cellvibrionales</taxon>
        <taxon>Cellvibrionaceae</taxon>
        <taxon>Umboniibacter</taxon>
    </lineage>
</organism>
<comment type="caution">
    <text evidence="13">The sequence shown here is derived from an EMBL/GenBank/DDBJ whole genome shotgun (WGS) entry which is preliminary data.</text>
</comment>
<dbReference type="InterPro" id="IPR015870">
    <property type="entry name" value="UDP-acyl_N-AcGlcN_deAcase_N"/>
</dbReference>
<keyword evidence="8 12" id="KW-0378">Hydrolase</keyword>
<evidence type="ECO:0000256" key="11">
    <source>
        <dbReference type="ARBA" id="ARBA00024535"/>
    </source>
</evidence>
<evidence type="ECO:0000256" key="10">
    <source>
        <dbReference type="ARBA" id="ARBA00023098"/>
    </source>
</evidence>
<evidence type="ECO:0000256" key="7">
    <source>
        <dbReference type="ARBA" id="ARBA00022723"/>
    </source>
</evidence>
<protein>
    <recommendedName>
        <fullName evidence="4 12">UDP-3-O-acyl-N-acetylglucosamine deacetylase</fullName>
        <shortName evidence="12">UDP-3-O-acyl-GlcNAc deacetylase</shortName>
        <ecNumber evidence="4 12">3.5.1.108</ecNumber>
    </recommendedName>
    <alternativeName>
        <fullName evidence="12">UDP-3-O-[R-3-hydroxymyristoyl]-N-acetylglucosamine deacetylase</fullName>
    </alternativeName>
</protein>
<dbReference type="GO" id="GO:0009245">
    <property type="term" value="P:lipid A biosynthetic process"/>
    <property type="evidence" value="ECO:0007669"/>
    <property type="project" value="UniProtKB-UniRule"/>
</dbReference>
<dbReference type="InterPro" id="IPR004463">
    <property type="entry name" value="UDP-acyl_GlcNac_deAcase"/>
</dbReference>
<dbReference type="UniPathway" id="UPA00359">
    <property type="reaction ID" value="UER00478"/>
</dbReference>
<dbReference type="GO" id="GO:0046872">
    <property type="term" value="F:metal ion binding"/>
    <property type="evidence" value="ECO:0007669"/>
    <property type="project" value="UniProtKB-KW"/>
</dbReference>
<dbReference type="GO" id="GO:0103117">
    <property type="term" value="F:UDP-3-O-acyl-N-acetylglucosamine deacetylase activity"/>
    <property type="evidence" value="ECO:0007669"/>
    <property type="project" value="UniProtKB-UniRule"/>
</dbReference>
<dbReference type="HAMAP" id="MF_00388">
    <property type="entry name" value="LpxC"/>
    <property type="match status" value="1"/>
</dbReference>
<comment type="catalytic activity">
    <reaction evidence="11 12">
        <text>a UDP-3-O-[(3R)-3-hydroxyacyl]-N-acetyl-alpha-D-glucosamine + H2O = a UDP-3-O-[(3R)-3-hydroxyacyl]-alpha-D-glucosamine + acetate</text>
        <dbReference type="Rhea" id="RHEA:67816"/>
        <dbReference type="ChEBI" id="CHEBI:15377"/>
        <dbReference type="ChEBI" id="CHEBI:30089"/>
        <dbReference type="ChEBI" id="CHEBI:137740"/>
        <dbReference type="ChEBI" id="CHEBI:173225"/>
        <dbReference type="EC" id="3.5.1.108"/>
    </reaction>
</comment>
<evidence type="ECO:0000256" key="6">
    <source>
        <dbReference type="ARBA" id="ARBA00022556"/>
    </source>
</evidence>
<evidence type="ECO:0000256" key="3">
    <source>
        <dbReference type="ARBA" id="ARBA00005002"/>
    </source>
</evidence>
<keyword evidence="10 12" id="KW-0443">Lipid metabolism</keyword>
<feature type="active site" description="Proton donor" evidence="12">
    <location>
        <position position="264"/>
    </location>
</feature>
<name>A0A3M0A8B8_9GAMM</name>
<evidence type="ECO:0000313" key="14">
    <source>
        <dbReference type="Proteomes" id="UP000267187"/>
    </source>
</evidence>
<feature type="binding site" evidence="12">
    <location>
        <position position="78"/>
    </location>
    <ligand>
        <name>Zn(2+)</name>
        <dbReference type="ChEBI" id="CHEBI:29105"/>
    </ligand>
</feature>
<keyword evidence="6 12" id="KW-0441">Lipid A biosynthesis</keyword>
<evidence type="ECO:0000256" key="5">
    <source>
        <dbReference type="ARBA" id="ARBA00022516"/>
    </source>
</evidence>
<evidence type="ECO:0000256" key="8">
    <source>
        <dbReference type="ARBA" id="ARBA00022801"/>
    </source>
</evidence>
<keyword evidence="9 12" id="KW-0862">Zinc</keyword>
<keyword evidence="5 12" id="KW-0444">Lipid biosynthesis</keyword>
<comment type="similarity">
    <text evidence="12">Belongs to the LpxC family.</text>
</comment>
<dbReference type="OrthoDB" id="9802746at2"/>
<dbReference type="GO" id="GO:0016020">
    <property type="term" value="C:membrane"/>
    <property type="evidence" value="ECO:0007669"/>
    <property type="project" value="GOC"/>
</dbReference>
<dbReference type="InterPro" id="IPR011334">
    <property type="entry name" value="UDP-acyl_GlcNac_deAcase_C"/>
</dbReference>
<evidence type="ECO:0000256" key="2">
    <source>
        <dbReference type="ARBA" id="ARBA00002923"/>
    </source>
</evidence>
<reference evidence="13 14" key="1">
    <citation type="submission" date="2018-10" db="EMBL/GenBank/DDBJ databases">
        <title>Genomic Encyclopedia of Type Strains, Phase IV (KMG-IV): sequencing the most valuable type-strain genomes for metagenomic binning, comparative biology and taxonomic classification.</title>
        <authorList>
            <person name="Goeker M."/>
        </authorList>
    </citation>
    <scope>NUCLEOTIDE SEQUENCE [LARGE SCALE GENOMIC DNA]</scope>
    <source>
        <strain evidence="13 14">DSM 25080</strain>
    </source>
</reference>
<keyword evidence="7 12" id="KW-0479">Metal-binding</keyword>
<dbReference type="PANTHER" id="PTHR33694:SF1">
    <property type="entry name" value="UDP-3-O-ACYL-N-ACETYLGLUCOSAMINE DEACETYLASE 1, MITOCHONDRIAL-RELATED"/>
    <property type="match status" value="1"/>
</dbReference>
<dbReference type="Pfam" id="PF03331">
    <property type="entry name" value="LpxC"/>
    <property type="match status" value="1"/>
</dbReference>